<dbReference type="InterPro" id="IPR036397">
    <property type="entry name" value="RNaseH_sf"/>
</dbReference>
<evidence type="ECO:0000313" key="2">
    <source>
        <dbReference type="EMBL" id="GJT36187.1"/>
    </source>
</evidence>
<name>A0ABQ5DBF2_9ASTR</name>
<organism evidence="2 3">
    <name type="scientific">Tanacetum coccineum</name>
    <dbReference type="NCBI Taxonomy" id="301880"/>
    <lineage>
        <taxon>Eukaryota</taxon>
        <taxon>Viridiplantae</taxon>
        <taxon>Streptophyta</taxon>
        <taxon>Embryophyta</taxon>
        <taxon>Tracheophyta</taxon>
        <taxon>Spermatophyta</taxon>
        <taxon>Magnoliopsida</taxon>
        <taxon>eudicotyledons</taxon>
        <taxon>Gunneridae</taxon>
        <taxon>Pentapetalae</taxon>
        <taxon>asterids</taxon>
        <taxon>campanulids</taxon>
        <taxon>Asterales</taxon>
        <taxon>Asteraceae</taxon>
        <taxon>Asteroideae</taxon>
        <taxon>Anthemideae</taxon>
        <taxon>Anthemidinae</taxon>
        <taxon>Tanacetum</taxon>
    </lineage>
</organism>
<evidence type="ECO:0000313" key="3">
    <source>
        <dbReference type="Proteomes" id="UP001151760"/>
    </source>
</evidence>
<dbReference type="PANTHER" id="PTHR42648:SF32">
    <property type="entry name" value="RIBONUCLEASE H-LIKE DOMAIN, GAG-PRE-INTEGRASE DOMAIN PROTEIN-RELATED"/>
    <property type="match status" value="1"/>
</dbReference>
<keyword evidence="3" id="KW-1185">Reference proteome</keyword>
<protein>
    <submittedName>
        <fullName evidence="2">Ribonuclease H-like domain-containing protein</fullName>
    </submittedName>
</protein>
<keyword evidence="1" id="KW-0812">Transmembrane</keyword>
<dbReference type="SUPFAM" id="SSF53098">
    <property type="entry name" value="Ribonuclease H-like"/>
    <property type="match status" value="1"/>
</dbReference>
<dbReference type="InterPro" id="IPR039537">
    <property type="entry name" value="Retrotran_Ty1/copia-like"/>
</dbReference>
<gene>
    <name evidence="2" type="ORF">Tco_0926606</name>
</gene>
<keyword evidence="1" id="KW-0472">Membrane</keyword>
<reference evidence="2" key="2">
    <citation type="submission" date="2022-01" db="EMBL/GenBank/DDBJ databases">
        <authorList>
            <person name="Yamashiro T."/>
            <person name="Shiraishi A."/>
            <person name="Satake H."/>
            <person name="Nakayama K."/>
        </authorList>
    </citation>
    <scope>NUCLEOTIDE SEQUENCE</scope>
</reference>
<proteinExistence type="predicted"/>
<dbReference type="Proteomes" id="UP001151760">
    <property type="component" value="Unassembled WGS sequence"/>
</dbReference>
<dbReference type="PANTHER" id="PTHR42648">
    <property type="entry name" value="TRANSPOSASE, PUTATIVE-RELATED"/>
    <property type="match status" value="1"/>
</dbReference>
<dbReference type="InterPro" id="IPR012337">
    <property type="entry name" value="RNaseH-like_sf"/>
</dbReference>
<keyword evidence="1" id="KW-1133">Transmembrane helix</keyword>
<dbReference type="EMBL" id="BQNB010015116">
    <property type="protein sequence ID" value="GJT36187.1"/>
    <property type="molecule type" value="Genomic_DNA"/>
</dbReference>
<evidence type="ECO:0000256" key="1">
    <source>
        <dbReference type="SAM" id="Phobius"/>
    </source>
</evidence>
<comment type="caution">
    <text evidence="2">The sequence shown here is derived from an EMBL/GenBank/DDBJ whole genome shotgun (WGS) entry which is preliminary data.</text>
</comment>
<reference evidence="2" key="1">
    <citation type="journal article" date="2022" name="Int. J. Mol. Sci.">
        <title>Draft Genome of Tanacetum Coccineum: Genomic Comparison of Closely Related Tanacetum-Family Plants.</title>
        <authorList>
            <person name="Yamashiro T."/>
            <person name="Shiraishi A."/>
            <person name="Nakayama K."/>
            <person name="Satake H."/>
        </authorList>
    </citation>
    <scope>NUCLEOTIDE SEQUENCE</scope>
</reference>
<feature type="transmembrane region" description="Helical" evidence="1">
    <location>
        <begin position="367"/>
        <end position="386"/>
    </location>
</feature>
<dbReference type="Gene3D" id="3.30.420.10">
    <property type="entry name" value="Ribonuclease H-like superfamily/Ribonuclease H"/>
    <property type="match status" value="1"/>
</dbReference>
<sequence>MVKMSDHAAKTILVMLRSNKSSDSETYASCDSSLKTKTKDFPPAVDIKTCQGLNVEDPNFPLLGSPKIHQQSDIDNCWWNLNPAASKKQTSINSAGITKSCWFTGAFLLEFKKAKLIELCGEKGIKRDYSNPRTPQQNRIAERKNRTLIEAAKTHVADSKILPSPSSSMVPSVMERNAIMQKSVAKHQRQEYEAKHQQHVCDPAVVTPAGSFQPAGSYETCLSGNSSVNTSVSADSFLYISATKRDAQRKDVRNNQVSCNMDPDKEEGHMIIMRSMIGSLKYLHELQDLTYSAKKKTMRLLFNRTDMLRLLAAVAQDLRYLWWCYMGCENPSFRELRGGILLPKGRLVDVYLYIPNFFAKNYDSAGVILPAGMLCFCYSYVIKLLGSVFNSWLGILLLVDSFLLIGCVFLLFARFLLLVESSLG</sequence>
<accession>A0ABQ5DBF2</accession>
<feature type="transmembrane region" description="Helical" evidence="1">
    <location>
        <begin position="392"/>
        <end position="417"/>
    </location>
</feature>